<feature type="repeat" description="WD" evidence="6">
    <location>
        <begin position="595"/>
        <end position="636"/>
    </location>
</feature>
<dbReference type="EMBL" id="CAMXCT020001503">
    <property type="protein sequence ID" value="CAL1144062.1"/>
    <property type="molecule type" value="Genomic_DNA"/>
</dbReference>
<dbReference type="CDD" id="cd00452">
    <property type="entry name" value="KDPG_aldolase"/>
    <property type="match status" value="1"/>
</dbReference>
<comment type="caution">
    <text evidence="7">The sequence shown here is derived from an EMBL/GenBank/DDBJ whole genome shotgun (WGS) entry which is preliminary data.</text>
</comment>
<dbReference type="InterPro" id="IPR001680">
    <property type="entry name" value="WD40_rpt"/>
</dbReference>
<dbReference type="SUPFAM" id="SSF74650">
    <property type="entry name" value="Galactose mutarotase-like"/>
    <property type="match status" value="1"/>
</dbReference>
<evidence type="ECO:0000313" key="8">
    <source>
        <dbReference type="EMBL" id="CAL4777999.1"/>
    </source>
</evidence>
<dbReference type="GO" id="GO:0005975">
    <property type="term" value="P:carbohydrate metabolic process"/>
    <property type="evidence" value="ECO:0007669"/>
    <property type="project" value="InterPro"/>
</dbReference>
<name>A0A9P1CGF8_9DINO</name>
<keyword evidence="4 6" id="KW-0853">WD repeat</keyword>
<evidence type="ECO:0000256" key="3">
    <source>
        <dbReference type="ARBA" id="ARBA00012083"/>
    </source>
</evidence>
<dbReference type="PROSITE" id="PS50294">
    <property type="entry name" value="WD_REPEATS_REGION"/>
    <property type="match status" value="6"/>
</dbReference>
<dbReference type="SUPFAM" id="SSF50978">
    <property type="entry name" value="WD40 repeat-like"/>
    <property type="match status" value="1"/>
</dbReference>
<feature type="repeat" description="WD" evidence="6">
    <location>
        <begin position="511"/>
        <end position="552"/>
    </location>
</feature>
<dbReference type="Proteomes" id="UP001152797">
    <property type="component" value="Unassembled WGS sequence"/>
</dbReference>
<evidence type="ECO:0000313" key="7">
    <source>
        <dbReference type="EMBL" id="CAI3990687.1"/>
    </source>
</evidence>
<protein>
    <recommendedName>
        <fullName evidence="3">glucose-6-phosphate 1-epimerase</fullName>
        <ecNumber evidence="3">5.1.3.15</ecNumber>
    </recommendedName>
</protein>
<feature type="repeat" description="WD" evidence="6">
    <location>
        <begin position="446"/>
        <end position="468"/>
    </location>
</feature>
<dbReference type="Gene3D" id="3.20.20.70">
    <property type="entry name" value="Aldolase class I"/>
    <property type="match status" value="1"/>
</dbReference>
<dbReference type="InterPro" id="IPR015943">
    <property type="entry name" value="WD40/YVTN_repeat-like_dom_sf"/>
</dbReference>
<feature type="repeat" description="WD" evidence="6">
    <location>
        <begin position="553"/>
        <end position="594"/>
    </location>
</feature>
<dbReference type="PRINTS" id="PR00320">
    <property type="entry name" value="GPROTEINBRPT"/>
</dbReference>
<evidence type="ECO:0000256" key="6">
    <source>
        <dbReference type="PROSITE-ProRule" id="PRU00221"/>
    </source>
</evidence>
<dbReference type="Gene3D" id="2.70.98.10">
    <property type="match status" value="1"/>
</dbReference>
<dbReference type="PANTHER" id="PTHR19879:SF9">
    <property type="entry name" value="TRANSCRIPTION INITIATION FACTOR TFIID SUBUNIT 5"/>
    <property type="match status" value="1"/>
</dbReference>
<dbReference type="SMART" id="SM00320">
    <property type="entry name" value="WD40"/>
    <property type="match status" value="7"/>
</dbReference>
<keyword evidence="9" id="KW-1185">Reference proteome</keyword>
<reference evidence="8 9" key="2">
    <citation type="submission" date="2024-05" db="EMBL/GenBank/DDBJ databases">
        <authorList>
            <person name="Chen Y."/>
            <person name="Shah S."/>
            <person name="Dougan E. K."/>
            <person name="Thang M."/>
            <person name="Chan C."/>
        </authorList>
    </citation>
    <scope>NUCLEOTIDE SEQUENCE [LARGE SCALE GENOMIC DNA]</scope>
</reference>
<evidence type="ECO:0000256" key="1">
    <source>
        <dbReference type="ARBA" id="ARBA00001096"/>
    </source>
</evidence>
<evidence type="ECO:0000256" key="2">
    <source>
        <dbReference type="ARBA" id="ARBA00005866"/>
    </source>
</evidence>
<dbReference type="InterPro" id="IPR008183">
    <property type="entry name" value="Aldose_1/G6P_1-epimerase"/>
</dbReference>
<proteinExistence type="inferred from homology"/>
<dbReference type="InterPro" id="IPR020472">
    <property type="entry name" value="WD40_PAC1"/>
</dbReference>
<dbReference type="GO" id="GO:0016829">
    <property type="term" value="F:lyase activity"/>
    <property type="evidence" value="ECO:0007669"/>
    <property type="project" value="InterPro"/>
</dbReference>
<dbReference type="InterPro" id="IPR011013">
    <property type="entry name" value="Gal_mutarotase_sf_dom"/>
</dbReference>
<dbReference type="AlphaFoldDB" id="A0A9P1CGF8"/>
<feature type="repeat" description="WD" evidence="6">
    <location>
        <begin position="469"/>
        <end position="510"/>
    </location>
</feature>
<dbReference type="PROSITE" id="PS50082">
    <property type="entry name" value="WD_REPEATS_2"/>
    <property type="match status" value="7"/>
</dbReference>
<gene>
    <name evidence="7" type="ORF">C1SCF055_LOCUS17655</name>
</gene>
<dbReference type="GO" id="GO:0047938">
    <property type="term" value="F:glucose-6-phosphate 1-epimerase activity"/>
    <property type="evidence" value="ECO:0007669"/>
    <property type="project" value="UniProtKB-EC"/>
</dbReference>
<dbReference type="Gene3D" id="2.130.10.10">
    <property type="entry name" value="YVTN repeat-like/Quinoprotein amine dehydrogenase"/>
    <property type="match status" value="2"/>
</dbReference>
<dbReference type="Pfam" id="PF00400">
    <property type="entry name" value="WD40"/>
    <property type="match status" value="6"/>
</dbReference>
<keyword evidence="5" id="KW-0677">Repeat</keyword>
<feature type="repeat" description="WD" evidence="6">
    <location>
        <begin position="679"/>
        <end position="720"/>
    </location>
</feature>
<sequence length="748" mass="80285">MSGPGKGQGDLDTVELRHGSGASAQIYLFGATLTSYKTPDGVERIFVSPGAIFDGKKAIRGGVPLVFPQFGQPDKAMAQHGFARSSHWSLASLEDNAEGSTALLVLKDSEATRAVWNHAFMLEFVVSLTAASLKMTLRVKNTGDAPFTFQTLLHTYFRIPDIEQVTVRGLGGRTYLDKVKGGKEAQLGPDVELPAFTDRVYIGGKDVVSGNAAKDVTIVHKNGAAPCAICNEGFIAGVAKPIEIVVWNPYAEKSPGDLPPPAFKEFVCVEPGLIGQMKDDFVEMHELPAGADARSFRTLEILLLSTLTLPEHWQRQAVRAGAKFIVTLGLNMEVVDWCLDHAIPVSDTWSPVTIRSGACKQANGGPAGLKAVSAPYPHLTFYPTGGVSEKNLQDYLALKQVVAVGGSWIVPQDVVASGNFELLKTLAHSTLQVVRGTVGLASSGKVATASIDHTARLWNIGTGECLMSFLGHEDQVMCVAFSPDGELLATASTDKTAKLWHCESGQCMATCVGHSGPVYSAFFSPDGYNLLTASHDRSVKIWDSTTGGCEKTLAKFERTIHSAVYSPNGEMIATATDDSEVIIWNAATLQQVQKISSHEKKVFSVQFSHDSTLLLTASMDGSARISDLQTGKDKIVITGHTDWLRCAAFSPDSLKVVTASGDGKAMTWSAVSGKPLLTLSGHQDWLRMAAFSKDGGLIVTASKDGTAKVWRADNGECIRTLDGHRAWVRWAAFFPGRNRRLSVEFGGL</sequence>
<evidence type="ECO:0000313" key="9">
    <source>
        <dbReference type="Proteomes" id="UP001152797"/>
    </source>
</evidence>
<evidence type="ECO:0000256" key="5">
    <source>
        <dbReference type="ARBA" id="ARBA00022737"/>
    </source>
</evidence>
<comment type="catalytic activity">
    <reaction evidence="1">
        <text>alpha-D-glucose 6-phosphate = beta-D-glucose 6-phosphate</text>
        <dbReference type="Rhea" id="RHEA:16249"/>
        <dbReference type="ChEBI" id="CHEBI:58225"/>
        <dbReference type="ChEBI" id="CHEBI:58247"/>
        <dbReference type="EC" id="5.1.3.15"/>
    </reaction>
</comment>
<feature type="repeat" description="WD" evidence="6">
    <location>
        <begin position="637"/>
        <end position="678"/>
    </location>
</feature>
<comment type="similarity">
    <text evidence="2">Belongs to the glucose-6-phosphate 1-epimerase family.</text>
</comment>
<dbReference type="InterPro" id="IPR014718">
    <property type="entry name" value="GH-type_carb-bd"/>
</dbReference>
<evidence type="ECO:0000256" key="4">
    <source>
        <dbReference type="ARBA" id="ARBA00022574"/>
    </source>
</evidence>
<dbReference type="InterPro" id="IPR036322">
    <property type="entry name" value="WD40_repeat_dom_sf"/>
</dbReference>
<dbReference type="EC" id="5.1.3.15" evidence="3"/>
<dbReference type="GO" id="GO:0030246">
    <property type="term" value="F:carbohydrate binding"/>
    <property type="evidence" value="ECO:0007669"/>
    <property type="project" value="InterPro"/>
</dbReference>
<reference evidence="7" key="1">
    <citation type="submission" date="2022-10" db="EMBL/GenBank/DDBJ databases">
        <authorList>
            <person name="Chen Y."/>
            <person name="Dougan E. K."/>
            <person name="Chan C."/>
            <person name="Rhodes N."/>
            <person name="Thang M."/>
        </authorList>
    </citation>
    <scope>NUCLEOTIDE SEQUENCE</scope>
</reference>
<dbReference type="OrthoDB" id="423158at2759"/>
<dbReference type="CDD" id="cd00200">
    <property type="entry name" value="WD40"/>
    <property type="match status" value="1"/>
</dbReference>
<dbReference type="CDD" id="cd09020">
    <property type="entry name" value="D-hex-6-P-epi_like"/>
    <property type="match status" value="1"/>
</dbReference>
<dbReference type="InterPro" id="IPR013785">
    <property type="entry name" value="Aldolase_TIM"/>
</dbReference>
<dbReference type="Pfam" id="PF01081">
    <property type="entry name" value="Aldolase"/>
    <property type="match status" value="1"/>
</dbReference>
<dbReference type="EMBL" id="CAMXCT010001503">
    <property type="protein sequence ID" value="CAI3990687.1"/>
    <property type="molecule type" value="Genomic_DNA"/>
</dbReference>
<dbReference type="InterPro" id="IPR025532">
    <property type="entry name" value="G6P_1-epimerase"/>
</dbReference>
<dbReference type="EMBL" id="CAMXCT030001503">
    <property type="protein sequence ID" value="CAL4777999.1"/>
    <property type="molecule type" value="Genomic_DNA"/>
</dbReference>
<dbReference type="SUPFAM" id="SSF51569">
    <property type="entry name" value="Aldolase"/>
    <property type="match status" value="1"/>
</dbReference>
<dbReference type="Pfam" id="PF01263">
    <property type="entry name" value="Aldose_epim"/>
    <property type="match status" value="1"/>
</dbReference>
<organism evidence="7">
    <name type="scientific">Cladocopium goreaui</name>
    <dbReference type="NCBI Taxonomy" id="2562237"/>
    <lineage>
        <taxon>Eukaryota</taxon>
        <taxon>Sar</taxon>
        <taxon>Alveolata</taxon>
        <taxon>Dinophyceae</taxon>
        <taxon>Suessiales</taxon>
        <taxon>Symbiodiniaceae</taxon>
        <taxon>Cladocopium</taxon>
    </lineage>
</organism>
<dbReference type="PANTHER" id="PTHR19879">
    <property type="entry name" value="TRANSCRIPTION INITIATION FACTOR TFIID"/>
    <property type="match status" value="1"/>
</dbReference>
<dbReference type="InterPro" id="IPR000887">
    <property type="entry name" value="Aldlse_KDPG_KHG"/>
</dbReference>
<accession>A0A9P1CGF8</accession>